<dbReference type="EMBL" id="JAKKPZ010000104">
    <property type="protein sequence ID" value="KAI1702155.1"/>
    <property type="molecule type" value="Genomic_DNA"/>
</dbReference>
<evidence type="ECO:0000256" key="2">
    <source>
        <dbReference type="ARBA" id="ARBA00022540"/>
    </source>
</evidence>
<evidence type="ECO:0000256" key="3">
    <source>
        <dbReference type="ARBA" id="ARBA00022917"/>
    </source>
</evidence>
<dbReference type="GO" id="GO:0003743">
    <property type="term" value="F:translation initiation factor activity"/>
    <property type="evidence" value="ECO:0007669"/>
    <property type="project" value="UniProtKB-KW"/>
</dbReference>
<accession>A0AAD4MP59</accession>
<dbReference type="InterPro" id="IPR027516">
    <property type="entry name" value="EIF3C"/>
</dbReference>
<organism evidence="6 7">
    <name type="scientific">Ditylenchus destructor</name>
    <dbReference type="NCBI Taxonomy" id="166010"/>
    <lineage>
        <taxon>Eukaryota</taxon>
        <taxon>Metazoa</taxon>
        <taxon>Ecdysozoa</taxon>
        <taxon>Nematoda</taxon>
        <taxon>Chromadorea</taxon>
        <taxon>Rhabditida</taxon>
        <taxon>Tylenchina</taxon>
        <taxon>Tylenchomorpha</taxon>
        <taxon>Sphaerularioidea</taxon>
        <taxon>Anguinidae</taxon>
        <taxon>Anguininae</taxon>
        <taxon>Ditylenchus</taxon>
    </lineage>
</organism>
<protein>
    <submittedName>
        <fullName evidence="6">Eukaryotic translation initiation factor 3 subunit C</fullName>
    </submittedName>
</protein>
<dbReference type="GO" id="GO:0005852">
    <property type="term" value="C:eukaryotic translation initiation factor 3 complex"/>
    <property type="evidence" value="ECO:0007669"/>
    <property type="project" value="InterPro"/>
</dbReference>
<evidence type="ECO:0000313" key="6">
    <source>
        <dbReference type="EMBL" id="KAI1702155.1"/>
    </source>
</evidence>
<evidence type="ECO:0000313" key="7">
    <source>
        <dbReference type="Proteomes" id="UP001201812"/>
    </source>
</evidence>
<keyword evidence="7" id="KW-1185">Reference proteome</keyword>
<feature type="region of interest" description="Disordered" evidence="4">
    <location>
        <begin position="171"/>
        <end position="230"/>
    </location>
</feature>
<name>A0AAD4MP59_9BILA</name>
<dbReference type="AlphaFoldDB" id="A0AAD4MP59"/>
<keyword evidence="3" id="KW-0648">Protein biosynthesis</keyword>
<reference evidence="6" key="1">
    <citation type="submission" date="2022-01" db="EMBL/GenBank/DDBJ databases">
        <title>Genome Sequence Resource for Two Populations of Ditylenchus destructor, the Migratory Endoparasitic Phytonematode.</title>
        <authorList>
            <person name="Zhang H."/>
            <person name="Lin R."/>
            <person name="Xie B."/>
        </authorList>
    </citation>
    <scope>NUCLEOTIDE SEQUENCE</scope>
    <source>
        <strain evidence="6">BazhouSP</strain>
    </source>
</reference>
<dbReference type="InterPro" id="IPR008905">
    <property type="entry name" value="EIF3C_N_dom"/>
</dbReference>
<evidence type="ECO:0000256" key="4">
    <source>
        <dbReference type="SAM" id="MobiDB-lite"/>
    </source>
</evidence>
<keyword evidence="1" id="KW-0963">Cytoplasm</keyword>
<feature type="domain" description="Eukaryotic translation initiation factor 3 subunit C N-terminal" evidence="5">
    <location>
        <begin position="41"/>
        <end position="223"/>
    </location>
</feature>
<evidence type="ECO:0000256" key="1">
    <source>
        <dbReference type="ARBA" id="ARBA00022490"/>
    </source>
</evidence>
<keyword evidence="2 6" id="KW-0396">Initiation factor</keyword>
<dbReference type="PANTHER" id="PTHR13937:SF0">
    <property type="entry name" value="EUKARYOTIC TRANSLATION INITIATION FACTOR 3 SUBUNIT C-RELATED"/>
    <property type="match status" value="1"/>
</dbReference>
<feature type="region of interest" description="Disordered" evidence="4">
    <location>
        <begin position="1"/>
        <end position="49"/>
    </location>
</feature>
<dbReference type="Pfam" id="PF05470">
    <property type="entry name" value="eIF-3c_N"/>
    <property type="match status" value="1"/>
</dbReference>
<sequence>MSKFFRGISSSESSDSDESGDEAPVVQSQRPLVRDFAYPSDSDDEGPKRVVRAQKDKMYEELKEQIRVARNARNIKDISKLLSAFEALCRIYEKTKSIIAREGLTIPRFYIRYLAEVEDFINEQWEDKEGRKIMSKANAKSLTTMRQKVRKYNKDFESEILAYREAADPVGYSSGAAEEDDEEIEQEKPVAAQKKEGKKKAAAPDSDIDSDSEWGEVTSDSSSESDIDFEGKKMEELRQYFLK</sequence>
<comment type="caution">
    <text evidence="6">The sequence shown here is derived from an EMBL/GenBank/DDBJ whole genome shotgun (WGS) entry which is preliminary data.</text>
</comment>
<dbReference type="GO" id="GO:0003723">
    <property type="term" value="F:RNA binding"/>
    <property type="evidence" value="ECO:0007669"/>
    <property type="project" value="InterPro"/>
</dbReference>
<gene>
    <name evidence="6" type="ORF">DdX_15670</name>
</gene>
<dbReference type="PANTHER" id="PTHR13937">
    <property type="entry name" value="EUKARYOTIC TRANSLATION INITATION FACTOR 3, SUBUNIT 8 EIF3S8 -RELATED"/>
    <property type="match status" value="1"/>
</dbReference>
<evidence type="ECO:0000259" key="5">
    <source>
        <dbReference type="Pfam" id="PF05470"/>
    </source>
</evidence>
<proteinExistence type="predicted"/>
<dbReference type="GO" id="GO:0031369">
    <property type="term" value="F:translation initiation factor binding"/>
    <property type="evidence" value="ECO:0007669"/>
    <property type="project" value="InterPro"/>
</dbReference>
<dbReference type="Proteomes" id="UP001201812">
    <property type="component" value="Unassembled WGS sequence"/>
</dbReference>